<feature type="region of interest" description="Disordered" evidence="3">
    <location>
        <begin position="1"/>
        <end position="52"/>
    </location>
</feature>
<organism evidence="5">
    <name type="scientific">Phallusia mammillata</name>
    <dbReference type="NCBI Taxonomy" id="59560"/>
    <lineage>
        <taxon>Eukaryota</taxon>
        <taxon>Metazoa</taxon>
        <taxon>Chordata</taxon>
        <taxon>Tunicata</taxon>
        <taxon>Ascidiacea</taxon>
        <taxon>Phlebobranchia</taxon>
        <taxon>Ascidiidae</taxon>
        <taxon>Phallusia</taxon>
    </lineage>
</organism>
<proteinExistence type="evidence at transcript level"/>
<feature type="domain" description="Golgin subfamily A conserved" evidence="4">
    <location>
        <begin position="433"/>
        <end position="662"/>
    </location>
</feature>
<feature type="region of interest" description="Disordered" evidence="3">
    <location>
        <begin position="956"/>
        <end position="996"/>
    </location>
</feature>
<feature type="region of interest" description="Disordered" evidence="3">
    <location>
        <begin position="893"/>
        <end position="921"/>
    </location>
</feature>
<dbReference type="InterPro" id="IPR043976">
    <property type="entry name" value="GOLGA_cons_dom"/>
</dbReference>
<evidence type="ECO:0000256" key="1">
    <source>
        <dbReference type="ARBA" id="ARBA00023054"/>
    </source>
</evidence>
<feature type="coiled-coil region" evidence="2">
    <location>
        <begin position="294"/>
        <end position="480"/>
    </location>
</feature>
<feature type="domain" description="Golgin subfamily A conserved" evidence="4">
    <location>
        <begin position="675"/>
        <end position="895"/>
    </location>
</feature>
<feature type="coiled-coil region" evidence="2">
    <location>
        <begin position="516"/>
        <end position="564"/>
    </location>
</feature>
<dbReference type="PANTHER" id="PTHR10881">
    <property type="entry name" value="GOLGIN SUBFAMILY A MEMBER-RELATED"/>
    <property type="match status" value="1"/>
</dbReference>
<reference evidence="5" key="1">
    <citation type="submission" date="2020-04" db="EMBL/GenBank/DDBJ databases">
        <authorList>
            <person name="Neveu A P."/>
        </authorList>
    </citation>
    <scope>NUCLEOTIDE SEQUENCE</scope>
    <source>
        <tissue evidence="5">Whole embryo</tissue>
    </source>
</reference>
<dbReference type="EMBL" id="LR785520">
    <property type="protein sequence ID" value="CAB3250168.1"/>
    <property type="molecule type" value="mRNA"/>
</dbReference>
<feature type="region of interest" description="Disordered" evidence="3">
    <location>
        <begin position="776"/>
        <end position="796"/>
    </location>
</feature>
<feature type="compositionally biased region" description="Polar residues" evidence="3">
    <location>
        <begin position="893"/>
        <end position="911"/>
    </location>
</feature>
<dbReference type="GO" id="GO:0007030">
    <property type="term" value="P:Golgi organization"/>
    <property type="evidence" value="ECO:0007669"/>
    <property type="project" value="TreeGrafter"/>
</dbReference>
<feature type="compositionally biased region" description="Basic and acidic residues" evidence="3">
    <location>
        <begin position="986"/>
        <end position="996"/>
    </location>
</feature>
<evidence type="ECO:0000256" key="2">
    <source>
        <dbReference type="SAM" id="Coils"/>
    </source>
</evidence>
<evidence type="ECO:0000259" key="4">
    <source>
        <dbReference type="Pfam" id="PF15070"/>
    </source>
</evidence>
<feature type="compositionally biased region" description="Low complexity" evidence="3">
    <location>
        <begin position="776"/>
        <end position="792"/>
    </location>
</feature>
<dbReference type="Pfam" id="PF15070">
    <property type="entry name" value="GOLGA2L5"/>
    <property type="match status" value="2"/>
</dbReference>
<feature type="coiled-coil region" evidence="2">
    <location>
        <begin position="188"/>
        <end position="243"/>
    </location>
</feature>
<feature type="compositionally biased region" description="Basic and acidic residues" evidence="3">
    <location>
        <begin position="34"/>
        <end position="51"/>
    </location>
</feature>
<evidence type="ECO:0000256" key="3">
    <source>
        <dbReference type="SAM" id="MobiDB-lite"/>
    </source>
</evidence>
<evidence type="ECO:0000313" key="5">
    <source>
        <dbReference type="EMBL" id="CAB3250168.1"/>
    </source>
</evidence>
<feature type="compositionally biased region" description="Basic residues" evidence="3">
    <location>
        <begin position="9"/>
        <end position="23"/>
    </location>
</feature>
<dbReference type="InterPro" id="IPR024858">
    <property type="entry name" value="GOLGA"/>
</dbReference>
<dbReference type="Gene3D" id="1.10.287.1490">
    <property type="match status" value="1"/>
</dbReference>
<dbReference type="AlphaFoldDB" id="A0A6F9DDA2"/>
<name>A0A6F9DDA2_9ASCI</name>
<gene>
    <name evidence="5" type="primary">Golga2</name>
</gene>
<accession>A0A6F9DDA2</accession>
<keyword evidence="1 2" id="KW-0175">Coiled coil</keyword>
<sequence length="1035" mass="117934">MNREEKLAAAKRKLRQFKQKRTKEPKAVQASKPNDQEKNQRENSVEAKPFDINKLNSYASAASEEPASNTEVVLKNTFPESIVVHENGFTAEGKELESTSLNASFDSDHVLEKDTSISTASSKLDTNATEKSINVDEMPQTMTSNGHVSTSEHLDSGTTTETLLQISTKLNGIAAEVDNVMQHGNGDVEENQYVLSELESRNRQLAEQLASIKRQKQELSMQVEKLNQQMIELQTRMESEKKHIHDQGVQEQTMLKQQIQVQMQTIGILVAEKQEMQHQVHEARTSANHDEHTRQRCQDELQDAKVKIQALNREITQKSDLVEVLSSSKADLESEHKKLQLELSRQKKSKDDSSMHVTELAQKLTAKESECAQLSSEVGDLHEKLAMAEVLLQQLSSPTGETAEDQVSQLQGERENLNQKLIEVKVALDLYQQAFEQLTSEREQLSRQYEDVNQQMQHQVAELSEQVDVLENEKSSLLSEQQSLTLKIQQLETDRKDVVNVQQTQTSPSDDLHVKIEMLQTNFSKISEERDDLLQKLNTQLRNNERLARLNEEQELQLIELNETLSNTNVSAEEHARLLEQSQNDKSTISRALLQNKQLKQQLEEMHDGFIKLSNDKMELATKLSTQSHSGNETKEENERYKVLLSEMKLELESKNRSLIEMQNAIMETQSNNAELQESQHESQNDTINEEIKALEDTISLLSEQNMQLKEMVSQLQNKVDMKDLEIKNLSETLPVSPSADHSGAQMDVSLEVLQQENKTLLQKVENQKLENQKLSQSLLQSESPSSESVISQEEHDSLAKNMSLLQERFSKVMTEKVDALNKIEDLEHINLQLQNECDTIGEYITLYHNQRQLLKQRHHEKDEYVSSIAQEREQMQNKLDKLQTLVLTLVNSKQQSSTDSPHHQQSSTPHKTAGSEEHFNDTFSSELSVITPHDWPDMLEEDEVKHRLKSRPDILPANASLPADEHNAGDNRQNSSESYPGKSLRLSEESPTEEKNAATEIISLLEQIQKPSYVSQKDRPQGFCLKYMGQYTAI</sequence>
<dbReference type="GO" id="GO:0000137">
    <property type="term" value="C:Golgi cis cisterna"/>
    <property type="evidence" value="ECO:0007669"/>
    <property type="project" value="TreeGrafter"/>
</dbReference>
<dbReference type="GO" id="GO:0005801">
    <property type="term" value="C:cis-Golgi network"/>
    <property type="evidence" value="ECO:0007669"/>
    <property type="project" value="TreeGrafter"/>
</dbReference>
<protein>
    <submittedName>
        <fullName evidence="5">Golgin subfamily A member 2-like</fullName>
    </submittedName>
</protein>
<dbReference type="GO" id="GO:0032580">
    <property type="term" value="C:Golgi cisterna membrane"/>
    <property type="evidence" value="ECO:0007669"/>
    <property type="project" value="TreeGrafter"/>
</dbReference>
<dbReference type="PANTHER" id="PTHR10881:SF46">
    <property type="entry name" value="GOLGIN SUBFAMILY A MEMBER 2"/>
    <property type="match status" value="1"/>
</dbReference>